<gene>
    <name evidence="2" type="ORF">SBl8C08.14</name>
</gene>
<reference evidence="2" key="1">
    <citation type="journal article" date="2004" name="Genome Res.">
        <title>Close split of sorghum and maize genome progenitors.</title>
        <authorList>
            <person name="Swigonova Z."/>
            <person name="Lai J."/>
            <person name="Ma J."/>
            <person name="Ramakrishna W."/>
            <person name="Llaca V."/>
            <person name="Bennetzen J.L."/>
            <person name="Messing J."/>
        </authorList>
    </citation>
    <scope>NUCLEOTIDE SEQUENCE</scope>
</reference>
<evidence type="ECO:0000259" key="1">
    <source>
        <dbReference type="Pfam" id="PF13963"/>
    </source>
</evidence>
<dbReference type="AlphaFoldDB" id="Q8W0S7"/>
<reference evidence="2" key="3">
    <citation type="submission" date="2004-02" db="EMBL/GenBank/DDBJ databases">
        <title>Extensive shuffling of gene order in genomes of the grass family.</title>
        <authorList>
            <person name="Lai J."/>
            <person name="Swigonova Z."/>
            <person name="Ma J."/>
            <person name="Ramakrishna W."/>
            <person name="Bennetzen J.L."/>
            <person name="Messing J."/>
        </authorList>
    </citation>
    <scope>NUCLEOTIDE SEQUENCE</scope>
</reference>
<name>Q8W0S7_SORBI</name>
<proteinExistence type="predicted"/>
<dbReference type="Pfam" id="PF02992">
    <property type="entry name" value="Transposase_21"/>
    <property type="match status" value="1"/>
</dbReference>
<feature type="domain" description="Transposase-associated" evidence="1">
    <location>
        <begin position="3"/>
        <end position="76"/>
    </location>
</feature>
<dbReference type="EMBL" id="AF466200">
    <property type="protein sequence ID" value="AAL73531.1"/>
    <property type="molecule type" value="Genomic_DNA"/>
</dbReference>
<dbReference type="InterPro" id="IPR029480">
    <property type="entry name" value="Transpos_assoc"/>
</dbReference>
<dbReference type="Pfam" id="PF13963">
    <property type="entry name" value="Transpos_assoc"/>
    <property type="match status" value="1"/>
</dbReference>
<sequence>MTRHWMYNADRRSKEFIDGVHYFLRVAEENKRDGFICCPCALCQNLKKYSSSRNIHSHLLKSGFMPNYICWTKHGENGIMMEEGEEEQLEPDDIIAQYGDFGDTAMGEAEDEADAEGAPVEDDALGDVIREAHKDCESEKEKTKFDHMLEDHKKLLYPSAQDGQKKPGTTLELLKWKAQNGVSDKAFGQLLKIPKKMLPKPNELSTTTYEAKQIVCPLGLEIKKIHACPNDCILYRGKDYENLDECPVCKASRYKIRRDDPGDVEGEERPRKKIPAKVMWYAPIIPRLKRLFRNKDHAKLLRWHKEDRKVDNMLRHPADGSQWRAIDREFPEFAKDARNLRKVVYLGYRRFLSMNHPVRKKGKHFKGKADHRCKPRNRTGEDVFEMVKDVKVVFGKGQGSQPVPKDAAGHAPMWKKKSIFWELPYWQVLEVRNAIDVMHLTKNLCVNLLGFMGVYGKPKDSLEARQDLQRMEERDNLHTEKTDEIFFAETGLSLAQMIAGAPIESAPQIDHWQKEYTYGKSLYNPAALSKLGTQMYMLNKWYMEACARKADDYICVRIRNYHYFRGDDIIYVQFNELHQLCHMDALDKSLMSCFCLNMMRDLRVRNDKEIGFVDPNVVFKDHKTPYVLWRTQTERNLRRFLINQKDKRYILFPYNFKVWAGFVQKHRPELNASLSKPILLQWVLRQTPGNNLCGYYVCEFMTVYAKRTNLEHLKEMWLKEQVLDAVRLKGIQETIAGFLNDQVLDSGGECYFNPQEQMKPNSDDHLYDA</sequence>
<dbReference type="PANTHER" id="PTHR10775">
    <property type="entry name" value="OS08G0208400 PROTEIN"/>
    <property type="match status" value="1"/>
</dbReference>
<dbReference type="SUPFAM" id="SSF54001">
    <property type="entry name" value="Cysteine proteinases"/>
    <property type="match status" value="1"/>
</dbReference>
<reference evidence="2" key="2">
    <citation type="journal article" date="2004" name="Genome Res.">
        <title>Gene loss and movement in the maize genome.</title>
        <authorList>
            <person name="Lai J."/>
            <person name="Ma J."/>
            <person name="Swigonova Z."/>
            <person name="Ramakrishna W."/>
            <person name="Linton E."/>
            <person name="Llaca V."/>
            <person name="Tanyolac B."/>
            <person name="Park Y.J."/>
            <person name="Jeong O.Y."/>
            <person name="Bennetzen J.L."/>
            <person name="Messing J."/>
        </authorList>
    </citation>
    <scope>NUCLEOTIDE SEQUENCE</scope>
</reference>
<dbReference type="InterPro" id="IPR004242">
    <property type="entry name" value="Transposase_21"/>
</dbReference>
<evidence type="ECO:0000313" key="2">
    <source>
        <dbReference type="EMBL" id="AAL73531.1"/>
    </source>
</evidence>
<accession>Q8W0S7</accession>
<dbReference type="PANTHER" id="PTHR10775:SF169">
    <property type="entry name" value="TRANSPOSASE"/>
    <property type="match status" value="1"/>
</dbReference>
<protein>
    <submittedName>
        <fullName evidence="2">TNP2-like protein</fullName>
    </submittedName>
</protein>
<organism evidence="2">
    <name type="scientific">Sorghum bicolor</name>
    <name type="common">Sorghum</name>
    <name type="synonym">Sorghum vulgare</name>
    <dbReference type="NCBI Taxonomy" id="4558"/>
    <lineage>
        <taxon>Eukaryota</taxon>
        <taxon>Viridiplantae</taxon>
        <taxon>Streptophyta</taxon>
        <taxon>Embryophyta</taxon>
        <taxon>Tracheophyta</taxon>
        <taxon>Spermatophyta</taxon>
        <taxon>Magnoliopsida</taxon>
        <taxon>Liliopsida</taxon>
        <taxon>Poales</taxon>
        <taxon>Poaceae</taxon>
        <taxon>PACMAD clade</taxon>
        <taxon>Panicoideae</taxon>
        <taxon>Andropogonodae</taxon>
        <taxon>Andropogoneae</taxon>
        <taxon>Sorghinae</taxon>
        <taxon>Sorghum</taxon>
    </lineage>
</organism>
<dbReference type="InterPro" id="IPR038765">
    <property type="entry name" value="Papain-like_cys_pep_sf"/>
</dbReference>